<feature type="chain" id="PRO_5004040183" evidence="1">
    <location>
        <begin position="29"/>
        <end position="315"/>
    </location>
</feature>
<dbReference type="Gene3D" id="3.40.50.1820">
    <property type="entry name" value="alpha/beta hydrolase"/>
    <property type="match status" value="1"/>
</dbReference>
<keyword evidence="1" id="KW-0732">Signal</keyword>
<sequence length="315" mass="33491">MIRSVSKLLAASIVALLAAGLVGAPAQAVPVAYNFLDGIRAELTNPGGSLPGTNDYSCRPSPRHPRPVMLLHGSGGGRQTNWASIAAVLTREGYCVYAPTYGKLSTAWPASALGGLGPKPDSAWDVKMFADEVLTRTGATQLDIVGHSLGTEMGVYWMKYLGGRGRVAHYVSLAPYWRQGPDEDDARGEMIADFRARLGIPEQTRPACSECTPPPADLNFNRAVRLPTPYLPGVRYTNIVTRDDEMVTPYTAGLLPGPAGTHVTNIVVQDGCAKDRSDHMSITSNRRSAAIVLNALDPAHPRPVPCVPVAPITGG</sequence>
<organism evidence="2 3">
    <name type="scientific">Gordonia malaquae NBRC 108250</name>
    <dbReference type="NCBI Taxonomy" id="1223542"/>
    <lineage>
        <taxon>Bacteria</taxon>
        <taxon>Bacillati</taxon>
        <taxon>Actinomycetota</taxon>
        <taxon>Actinomycetes</taxon>
        <taxon>Mycobacteriales</taxon>
        <taxon>Gordoniaceae</taxon>
        <taxon>Gordonia</taxon>
    </lineage>
</organism>
<feature type="signal peptide" evidence="1">
    <location>
        <begin position="1"/>
        <end position="28"/>
    </location>
</feature>
<keyword evidence="3" id="KW-1185">Reference proteome</keyword>
<dbReference type="GO" id="GO:0016787">
    <property type="term" value="F:hydrolase activity"/>
    <property type="evidence" value="ECO:0007669"/>
    <property type="project" value="InterPro"/>
</dbReference>
<dbReference type="OrthoDB" id="8871309at2"/>
<comment type="caution">
    <text evidence="2">The sequence shown here is derived from an EMBL/GenBank/DDBJ whole genome shotgun (WGS) entry which is preliminary data.</text>
</comment>
<dbReference type="InterPro" id="IPR029058">
    <property type="entry name" value="AB_hydrolase_fold"/>
</dbReference>
<dbReference type="Proteomes" id="UP000035009">
    <property type="component" value="Unassembled WGS sequence"/>
</dbReference>
<reference evidence="2 3" key="1">
    <citation type="submission" date="2013-02" db="EMBL/GenBank/DDBJ databases">
        <title>Whole genome shotgun sequence of Gordonia malaquae NBRC 108250.</title>
        <authorList>
            <person name="Yoshida I."/>
            <person name="Hosoyama A."/>
            <person name="Tsuchikane K."/>
            <person name="Ando Y."/>
            <person name="Baba S."/>
            <person name="Ohji S."/>
            <person name="Hamada M."/>
            <person name="Tamura T."/>
            <person name="Yamazoe A."/>
            <person name="Yamazaki S."/>
            <person name="Fujita N."/>
        </authorList>
    </citation>
    <scope>NUCLEOTIDE SEQUENCE [LARGE SCALE GENOMIC DNA]</scope>
    <source>
        <strain evidence="2 3">NBRC 108250</strain>
    </source>
</reference>
<dbReference type="GO" id="GO:0016042">
    <property type="term" value="P:lipid catabolic process"/>
    <property type="evidence" value="ECO:0007669"/>
    <property type="project" value="InterPro"/>
</dbReference>
<evidence type="ECO:0000313" key="2">
    <source>
        <dbReference type="EMBL" id="GAC80741.1"/>
    </source>
</evidence>
<dbReference type="RefSeq" id="WP_008379963.1">
    <property type="nucleotide sequence ID" value="NZ_BAOP01000021.1"/>
</dbReference>
<dbReference type="STRING" id="410332.SAMN04488550_2623"/>
<dbReference type="SUPFAM" id="SSF53474">
    <property type="entry name" value="alpha/beta-Hydrolases"/>
    <property type="match status" value="1"/>
</dbReference>
<dbReference type="AlphaFoldDB" id="M3TH21"/>
<proteinExistence type="predicted"/>
<name>M3TH21_GORML</name>
<accession>M3TH21</accession>
<evidence type="ECO:0000256" key="1">
    <source>
        <dbReference type="SAM" id="SignalP"/>
    </source>
</evidence>
<protein>
    <submittedName>
        <fullName evidence="2">Triacylglycerol lipase</fullName>
    </submittedName>
</protein>
<evidence type="ECO:0000313" key="3">
    <source>
        <dbReference type="Proteomes" id="UP000035009"/>
    </source>
</evidence>
<dbReference type="eggNOG" id="COG1075">
    <property type="taxonomic scope" value="Bacteria"/>
</dbReference>
<dbReference type="Pfam" id="PF01674">
    <property type="entry name" value="Lipase_2"/>
    <property type="match status" value="1"/>
</dbReference>
<dbReference type="InterPro" id="IPR002918">
    <property type="entry name" value="Lipase_EstA/Esterase_EstB"/>
</dbReference>
<gene>
    <name evidence="2" type="primary">lip</name>
    <name evidence="2" type="ORF">GM1_021_00270</name>
</gene>
<dbReference type="EMBL" id="BAOP01000021">
    <property type="protein sequence ID" value="GAC80741.1"/>
    <property type="molecule type" value="Genomic_DNA"/>
</dbReference>